<dbReference type="KEGG" id="tuz:TUZN_0926"/>
<dbReference type="HOGENOM" id="CLU_1922917_0_0_2"/>
<dbReference type="RefSeq" id="WP_013679745.1">
    <property type="nucleotide sequence ID" value="NC_015315.1"/>
</dbReference>
<dbReference type="Proteomes" id="UP000008138">
    <property type="component" value="Chromosome"/>
</dbReference>
<dbReference type="EMBL" id="CP002590">
    <property type="protein sequence ID" value="AEA12409.1"/>
    <property type="molecule type" value="Genomic_DNA"/>
</dbReference>
<evidence type="ECO:0000313" key="1">
    <source>
        <dbReference type="EMBL" id="AEA12409.1"/>
    </source>
</evidence>
<name>F2L5W4_THEU7</name>
<sequence length="131" mass="13937">MKGQAALLEAALIAIALVLTLVLSQYLFKVQYTSGNYALRLDAQRILMNWTESGVIYAIAYGIGGSGDPQYARAALETLIPPNIGYNLTVISLTGGKIFTITRGFNPSTADGASIVILRGDGRIVVLMLST</sequence>
<evidence type="ECO:0000313" key="2">
    <source>
        <dbReference type="Proteomes" id="UP000008138"/>
    </source>
</evidence>
<dbReference type="GeneID" id="10360458"/>
<dbReference type="AlphaFoldDB" id="F2L5W4"/>
<accession>F2L5W4</accession>
<proteinExistence type="predicted"/>
<gene>
    <name evidence="1" type="ordered locus">TUZN_0926</name>
</gene>
<reference evidence="1 2" key="1">
    <citation type="journal article" date="2011" name="J. Bacteriol.">
        <title>Complete genome sequence of the thermoacidophilic crenarchaeon Thermoproteus uzoniensis 768-20.</title>
        <authorList>
            <person name="Mardanov A.V."/>
            <person name="Gumerov V.M."/>
            <person name="Beletsky A.V."/>
            <person name="Prokofeva M.I."/>
            <person name="Bonch-Osmolovskaya E.A."/>
            <person name="Ravin N.V."/>
            <person name="Skryabin K.G."/>
        </authorList>
    </citation>
    <scope>NUCLEOTIDE SEQUENCE [LARGE SCALE GENOMIC DNA]</scope>
    <source>
        <strain evidence="1 2">768-20</strain>
    </source>
</reference>
<dbReference type="STRING" id="999630.TUZN_0926"/>
<reference key="2">
    <citation type="submission" date="2011-03" db="EMBL/GenBank/DDBJ databases">
        <title>Complete genome sequence of the thermoacidophilic crenarchaeon Thermoproteus uzoniensis 768-20.</title>
        <authorList>
            <person name="Mardanov A.V."/>
            <person name="Gumerov V.M."/>
            <person name="Beletsky A.V."/>
            <person name="Prokofeva M.I."/>
            <person name="Bonch-Osmolovskaya E.A."/>
            <person name="Ravin N.V."/>
            <person name="Skryabin K.G."/>
        </authorList>
    </citation>
    <scope>NUCLEOTIDE SEQUENCE</scope>
    <source>
        <strain>768-20</strain>
    </source>
</reference>
<keyword evidence="2" id="KW-1185">Reference proteome</keyword>
<organism evidence="1 2">
    <name type="scientific">Thermoproteus uzoniensis (strain 768-20)</name>
    <dbReference type="NCBI Taxonomy" id="999630"/>
    <lineage>
        <taxon>Archaea</taxon>
        <taxon>Thermoproteota</taxon>
        <taxon>Thermoprotei</taxon>
        <taxon>Thermoproteales</taxon>
        <taxon>Thermoproteaceae</taxon>
        <taxon>Thermoproteus</taxon>
    </lineage>
</organism>
<protein>
    <submittedName>
        <fullName evidence="1">Uncharacterized protein</fullName>
    </submittedName>
</protein>